<evidence type="ECO:0000313" key="2">
    <source>
        <dbReference type="EMBL" id="BAC21588.1"/>
    </source>
</evidence>
<evidence type="ECO:0000256" key="1">
    <source>
        <dbReference type="SAM" id="MobiDB-lite"/>
    </source>
</evidence>
<feature type="region of interest" description="Disordered" evidence="1">
    <location>
        <begin position="211"/>
        <end position="235"/>
    </location>
</feature>
<reference evidence="3" key="2">
    <citation type="journal article" date="2008" name="Nucleic Acids Res.">
        <title>The rice annotation project database (RAP-DB): 2008 update.</title>
        <authorList>
            <consortium name="The rice annotation project (RAP)"/>
        </authorList>
    </citation>
    <scope>GENOME REANNOTATION</scope>
    <source>
        <strain evidence="3">cv. Nipponbare</strain>
    </source>
</reference>
<dbReference type="EMBL" id="AP005516">
    <property type="protein sequence ID" value="BAC21588.1"/>
    <property type="molecule type" value="Genomic_DNA"/>
</dbReference>
<organism evidence="2 3">
    <name type="scientific">Oryza sativa subsp. japonica</name>
    <name type="common">Rice</name>
    <dbReference type="NCBI Taxonomy" id="39947"/>
    <lineage>
        <taxon>Eukaryota</taxon>
        <taxon>Viridiplantae</taxon>
        <taxon>Streptophyta</taxon>
        <taxon>Embryophyta</taxon>
        <taxon>Tracheophyta</taxon>
        <taxon>Spermatophyta</taxon>
        <taxon>Magnoliopsida</taxon>
        <taxon>Liliopsida</taxon>
        <taxon>Poales</taxon>
        <taxon>Poaceae</taxon>
        <taxon>BOP clade</taxon>
        <taxon>Oryzoideae</taxon>
        <taxon>Oryzeae</taxon>
        <taxon>Oryzinae</taxon>
        <taxon>Oryza</taxon>
        <taxon>Oryza sativa</taxon>
    </lineage>
</organism>
<dbReference type="AlphaFoldDB" id="Q8H2N1"/>
<sequence>MTRGRMREENGPCQRLSGFFPRCHLSIDLVLKHEDKRETYDQVVAQMTSLGVIHLVTFSLTALKHNGNDIPPSPMVDLSAFPREQGLGGYLTDTLSFPMPPELSPPCCGQGRRWHAVKGQAVEVPHGDGVTRVWMRVDELASEARLDGSEWCRRQREEGCVEVADDAMGGLRLTDEGHPAGNEGRLARRRWRQWFRKADAGCSRRLVRAMAGRPPRSMARRADEREVGLHGPSDIVKPSLVLPGENLLSWFSLRSRRMAMSVFIIVFLTGDVVKEASLRKPLSGARPNPLPPRHSQGRGDTGGDPAATTAPPPPPSFHLAAARAGRRKPRGRKDGGGGAFSPPKVTVFGAHDPDLALGQRLRRLRRRARRLRMASARWRCRRRLKSEAKGARSAGRQWLKAAGTELAEGAEAAARWWCGDGGGGSWPAAVGNGGLGRIWTPAAVGDDSRGVVMAAAATVGNGGGGPGCGGCRVNWRRWRKTWRRAASCSVVKDDGAAAVCGGSGDGGSGDGGCDSEVVATSAAGKESAAAVVVVTMFAVTGGMAASVD</sequence>
<protein>
    <submittedName>
        <fullName evidence="2">Uncharacterized protein</fullName>
    </submittedName>
</protein>
<evidence type="ECO:0000313" key="3">
    <source>
        <dbReference type="Proteomes" id="UP000000763"/>
    </source>
</evidence>
<accession>Q8H2N1</accession>
<reference evidence="3" key="1">
    <citation type="journal article" date="2005" name="Nature">
        <title>The map-based sequence of the rice genome.</title>
        <authorList>
            <consortium name="International rice genome sequencing project (IRGSP)"/>
            <person name="Matsumoto T."/>
            <person name="Wu J."/>
            <person name="Kanamori H."/>
            <person name="Katayose Y."/>
            <person name="Fujisawa M."/>
            <person name="Namiki N."/>
            <person name="Mizuno H."/>
            <person name="Yamamoto K."/>
            <person name="Antonio B.A."/>
            <person name="Baba T."/>
            <person name="Sakata K."/>
            <person name="Nagamura Y."/>
            <person name="Aoki H."/>
            <person name="Arikawa K."/>
            <person name="Arita K."/>
            <person name="Bito T."/>
            <person name="Chiden Y."/>
            <person name="Fujitsuka N."/>
            <person name="Fukunaka R."/>
            <person name="Hamada M."/>
            <person name="Harada C."/>
            <person name="Hayashi A."/>
            <person name="Hijishita S."/>
            <person name="Honda M."/>
            <person name="Hosokawa S."/>
            <person name="Ichikawa Y."/>
            <person name="Idonuma A."/>
            <person name="Iijima M."/>
            <person name="Ikeda M."/>
            <person name="Ikeno M."/>
            <person name="Ito K."/>
            <person name="Ito S."/>
            <person name="Ito T."/>
            <person name="Ito Y."/>
            <person name="Ito Y."/>
            <person name="Iwabuchi A."/>
            <person name="Kamiya K."/>
            <person name="Karasawa W."/>
            <person name="Kurita K."/>
            <person name="Katagiri S."/>
            <person name="Kikuta A."/>
            <person name="Kobayashi H."/>
            <person name="Kobayashi N."/>
            <person name="Machita K."/>
            <person name="Maehara T."/>
            <person name="Masukawa M."/>
            <person name="Mizubayashi T."/>
            <person name="Mukai Y."/>
            <person name="Nagasaki H."/>
            <person name="Nagata Y."/>
            <person name="Naito S."/>
            <person name="Nakashima M."/>
            <person name="Nakama Y."/>
            <person name="Nakamichi Y."/>
            <person name="Nakamura M."/>
            <person name="Meguro A."/>
            <person name="Negishi M."/>
            <person name="Ohta I."/>
            <person name="Ohta T."/>
            <person name="Okamoto M."/>
            <person name="Ono N."/>
            <person name="Saji S."/>
            <person name="Sakaguchi M."/>
            <person name="Sakai K."/>
            <person name="Shibata M."/>
            <person name="Shimokawa T."/>
            <person name="Song J."/>
            <person name="Takazaki Y."/>
            <person name="Terasawa K."/>
            <person name="Tsugane M."/>
            <person name="Tsuji K."/>
            <person name="Ueda S."/>
            <person name="Waki K."/>
            <person name="Yamagata H."/>
            <person name="Yamamoto M."/>
            <person name="Yamamoto S."/>
            <person name="Yamane H."/>
            <person name="Yoshiki S."/>
            <person name="Yoshihara R."/>
            <person name="Yukawa K."/>
            <person name="Zhong H."/>
            <person name="Yano M."/>
            <person name="Yuan Q."/>
            <person name="Ouyang S."/>
            <person name="Liu J."/>
            <person name="Jones K.M."/>
            <person name="Gansberger K."/>
            <person name="Moffat K."/>
            <person name="Hill J."/>
            <person name="Bera J."/>
            <person name="Fadrosh D."/>
            <person name="Jin S."/>
            <person name="Johri S."/>
            <person name="Kim M."/>
            <person name="Overton L."/>
            <person name="Reardon M."/>
            <person name="Tsitrin T."/>
            <person name="Vuong H."/>
            <person name="Weaver B."/>
            <person name="Ciecko A."/>
            <person name="Tallon L."/>
            <person name="Jackson J."/>
            <person name="Pai G."/>
            <person name="Aken S.V."/>
            <person name="Utterback T."/>
            <person name="Reidmuller S."/>
            <person name="Feldblyum T."/>
            <person name="Hsiao J."/>
            <person name="Zismann V."/>
            <person name="Iobst S."/>
            <person name="de Vazeille A.R."/>
            <person name="Buell C.R."/>
            <person name="Ying K."/>
            <person name="Li Y."/>
            <person name="Lu T."/>
            <person name="Huang Y."/>
            <person name="Zhao Q."/>
            <person name="Feng Q."/>
            <person name="Zhang L."/>
            <person name="Zhu J."/>
            <person name="Weng Q."/>
            <person name="Mu J."/>
            <person name="Lu Y."/>
            <person name="Fan D."/>
            <person name="Liu Y."/>
            <person name="Guan J."/>
            <person name="Zhang Y."/>
            <person name="Yu S."/>
            <person name="Liu X."/>
            <person name="Zhang Y."/>
            <person name="Hong G."/>
            <person name="Han B."/>
            <person name="Choisne N."/>
            <person name="Demange N."/>
            <person name="Orjeda G."/>
            <person name="Samain S."/>
            <person name="Cattolico L."/>
            <person name="Pelletier E."/>
            <person name="Couloux A."/>
            <person name="Segurens B."/>
            <person name="Wincker P."/>
            <person name="D'Hont A."/>
            <person name="Scarpelli C."/>
            <person name="Weissenbach J."/>
            <person name="Salanoubat M."/>
            <person name="Quetier F."/>
            <person name="Yu Y."/>
            <person name="Kim H.R."/>
            <person name="Rambo T."/>
            <person name="Currie J."/>
            <person name="Collura K."/>
            <person name="Luo M."/>
            <person name="Yang T."/>
            <person name="Ammiraju J.S.S."/>
            <person name="Engler F."/>
            <person name="Soderlund C."/>
            <person name="Wing R.A."/>
            <person name="Palmer L.E."/>
            <person name="de la Bastide M."/>
            <person name="Spiegel L."/>
            <person name="Nascimento L."/>
            <person name="Zutavern T."/>
            <person name="O'Shaughnessy A."/>
            <person name="Dike S."/>
            <person name="Dedhia N."/>
            <person name="Preston R."/>
            <person name="Balija V."/>
            <person name="McCombie W.R."/>
            <person name="Chow T."/>
            <person name="Chen H."/>
            <person name="Chung M."/>
            <person name="Chen C."/>
            <person name="Shaw J."/>
            <person name="Wu H."/>
            <person name="Hsiao K."/>
            <person name="Chao Y."/>
            <person name="Chu M."/>
            <person name="Cheng C."/>
            <person name="Hour A."/>
            <person name="Lee P."/>
            <person name="Lin S."/>
            <person name="Lin Y."/>
            <person name="Liou J."/>
            <person name="Liu S."/>
            <person name="Hsing Y."/>
            <person name="Raghuvanshi S."/>
            <person name="Mohanty A."/>
            <person name="Bharti A.K."/>
            <person name="Gaur A."/>
            <person name="Gupta V."/>
            <person name="Kumar D."/>
            <person name="Ravi V."/>
            <person name="Vij S."/>
            <person name="Kapur A."/>
            <person name="Khurana P."/>
            <person name="Khurana P."/>
            <person name="Khurana J.P."/>
            <person name="Tyagi A.K."/>
            <person name="Gaikwad K."/>
            <person name="Singh A."/>
            <person name="Dalal V."/>
            <person name="Srivastava S."/>
            <person name="Dixit A."/>
            <person name="Pal A.K."/>
            <person name="Ghazi I.A."/>
            <person name="Yadav M."/>
            <person name="Pandit A."/>
            <person name="Bhargava A."/>
            <person name="Sureshbabu K."/>
            <person name="Batra K."/>
            <person name="Sharma T.R."/>
            <person name="Mohapatra T."/>
            <person name="Singh N.K."/>
            <person name="Messing J."/>
            <person name="Nelson A.B."/>
            <person name="Fuks G."/>
            <person name="Kavchok S."/>
            <person name="Keizer G."/>
            <person name="Linton E."/>
            <person name="Llaca V."/>
            <person name="Song R."/>
            <person name="Tanyolac B."/>
            <person name="Young S."/>
            <person name="Ho-Il K."/>
            <person name="Hahn J.H."/>
            <person name="Sangsakoo G."/>
            <person name="Vanavichit A."/>
            <person name="de Mattos Luiz.A.T."/>
            <person name="Zimmer P.D."/>
            <person name="Malone G."/>
            <person name="Dellagostin O."/>
            <person name="de Oliveira A.C."/>
            <person name="Bevan M."/>
            <person name="Bancroft I."/>
            <person name="Minx P."/>
            <person name="Cordum H."/>
            <person name="Wilson R."/>
            <person name="Cheng Z."/>
            <person name="Jin W."/>
            <person name="Jiang J."/>
            <person name="Leong S.A."/>
            <person name="Iwama H."/>
            <person name="Gojobori T."/>
            <person name="Itoh T."/>
            <person name="Niimura Y."/>
            <person name="Fujii Y."/>
            <person name="Habara T."/>
            <person name="Sakai H."/>
            <person name="Sato Y."/>
            <person name="Wilson G."/>
            <person name="Kumar K."/>
            <person name="McCouch S."/>
            <person name="Juretic N."/>
            <person name="Hoen D."/>
            <person name="Wright S."/>
            <person name="Bruskiewich R."/>
            <person name="Bureau T."/>
            <person name="Miyao A."/>
            <person name="Hirochika H."/>
            <person name="Nishikawa T."/>
            <person name="Kadowaki K."/>
            <person name="Sugiura M."/>
            <person name="Burr B."/>
            <person name="Sasaki T."/>
        </authorList>
    </citation>
    <scope>NUCLEOTIDE SEQUENCE [LARGE SCALE GENOMIC DNA]</scope>
    <source>
        <strain evidence="3">cv. Nipponbare</strain>
    </source>
</reference>
<dbReference type="Proteomes" id="UP000000763">
    <property type="component" value="Chromosome 7"/>
</dbReference>
<name>Q8H2N1_ORYSJ</name>
<proteinExistence type="predicted"/>
<gene>
    <name evidence="2" type="primary">OSJNBa0066H10.119</name>
</gene>
<feature type="region of interest" description="Disordered" evidence="1">
    <location>
        <begin position="280"/>
        <end position="345"/>
    </location>
</feature>